<dbReference type="EMBL" id="LAZR01010324">
    <property type="protein sequence ID" value="KKM67580.1"/>
    <property type="molecule type" value="Genomic_DNA"/>
</dbReference>
<accession>A0A0F9LT52</accession>
<proteinExistence type="predicted"/>
<gene>
    <name evidence="1" type="ORF">LCGC14_1469690</name>
</gene>
<dbReference type="AlphaFoldDB" id="A0A0F9LT52"/>
<organism evidence="1">
    <name type="scientific">marine sediment metagenome</name>
    <dbReference type="NCBI Taxonomy" id="412755"/>
    <lineage>
        <taxon>unclassified sequences</taxon>
        <taxon>metagenomes</taxon>
        <taxon>ecological metagenomes</taxon>
    </lineage>
</organism>
<evidence type="ECO:0000313" key="1">
    <source>
        <dbReference type="EMBL" id="KKM67580.1"/>
    </source>
</evidence>
<name>A0A0F9LT52_9ZZZZ</name>
<sequence length="204" mass="22610">MAVYLGYDVLEIEPNAGVQREHSYTRSLARLDSQAGKLRVSDRSGLPVVEPTGFGWLMEGRTEIQTYLDFLAAQKGSLVPFWCPSWQHDLVMSVDLAALSVSLVVVKMGYTQFMFADPARRHLAFLLDDGTKHYRKVIATAEGAQTETLTLDSGISVLVPALSTMLGFLRLVRLAVDDPELAWHTREVAETTLDFVELPQEAPA</sequence>
<reference evidence="1" key="1">
    <citation type="journal article" date="2015" name="Nature">
        <title>Complex archaea that bridge the gap between prokaryotes and eukaryotes.</title>
        <authorList>
            <person name="Spang A."/>
            <person name="Saw J.H."/>
            <person name="Jorgensen S.L."/>
            <person name="Zaremba-Niedzwiedzka K."/>
            <person name="Martijn J."/>
            <person name="Lind A.E."/>
            <person name="van Eijk R."/>
            <person name="Schleper C."/>
            <person name="Guy L."/>
            <person name="Ettema T.J."/>
        </authorList>
    </citation>
    <scope>NUCLEOTIDE SEQUENCE</scope>
</reference>
<protein>
    <submittedName>
        <fullName evidence="1">Uncharacterized protein</fullName>
    </submittedName>
</protein>
<comment type="caution">
    <text evidence="1">The sequence shown here is derived from an EMBL/GenBank/DDBJ whole genome shotgun (WGS) entry which is preliminary data.</text>
</comment>